<dbReference type="InterPro" id="IPR001647">
    <property type="entry name" value="HTH_TetR"/>
</dbReference>
<reference evidence="5 6" key="1">
    <citation type="submission" date="2016-10" db="EMBL/GenBank/DDBJ databases">
        <authorList>
            <person name="de Groot N.N."/>
        </authorList>
    </citation>
    <scope>NUCLEOTIDE SEQUENCE [LARGE SCALE GENOMIC DNA]</scope>
    <source>
        <strain evidence="5 6">CPCC 202808</strain>
    </source>
</reference>
<dbReference type="GO" id="GO:0003700">
    <property type="term" value="F:DNA-binding transcription factor activity"/>
    <property type="evidence" value="ECO:0007669"/>
    <property type="project" value="TreeGrafter"/>
</dbReference>
<evidence type="ECO:0000313" key="6">
    <source>
        <dbReference type="Proteomes" id="UP000199052"/>
    </source>
</evidence>
<dbReference type="Pfam" id="PF17940">
    <property type="entry name" value="TetR_C_31"/>
    <property type="match status" value="1"/>
</dbReference>
<feature type="domain" description="HTH tetR-type" evidence="3">
    <location>
        <begin position="7"/>
        <end position="66"/>
    </location>
</feature>
<dbReference type="EMBL" id="JACBZA010000001">
    <property type="protein sequence ID" value="NYH81288.1"/>
    <property type="molecule type" value="Genomic_DNA"/>
</dbReference>
<accession>A0A1I3B6Z7</accession>
<dbReference type="SUPFAM" id="SSF48498">
    <property type="entry name" value="Tetracyclin repressor-like, C-terminal domain"/>
    <property type="match status" value="1"/>
</dbReference>
<organism evidence="5 6">
    <name type="scientific">Actinopolymorpha cephalotaxi</name>
    <dbReference type="NCBI Taxonomy" id="504797"/>
    <lineage>
        <taxon>Bacteria</taxon>
        <taxon>Bacillati</taxon>
        <taxon>Actinomycetota</taxon>
        <taxon>Actinomycetes</taxon>
        <taxon>Propionibacteriales</taxon>
        <taxon>Actinopolymorphaceae</taxon>
        <taxon>Actinopolymorpha</taxon>
    </lineage>
</organism>
<evidence type="ECO:0000313" key="4">
    <source>
        <dbReference type="EMBL" id="NYH81288.1"/>
    </source>
</evidence>
<dbReference type="Pfam" id="PF00440">
    <property type="entry name" value="TetR_N"/>
    <property type="match status" value="1"/>
</dbReference>
<evidence type="ECO:0000259" key="3">
    <source>
        <dbReference type="PROSITE" id="PS50977"/>
    </source>
</evidence>
<dbReference type="Proteomes" id="UP000199052">
    <property type="component" value="Unassembled WGS sequence"/>
</dbReference>
<dbReference type="GO" id="GO:0000976">
    <property type="term" value="F:transcription cis-regulatory region binding"/>
    <property type="evidence" value="ECO:0007669"/>
    <property type="project" value="TreeGrafter"/>
</dbReference>
<evidence type="ECO:0000256" key="1">
    <source>
        <dbReference type="ARBA" id="ARBA00023125"/>
    </source>
</evidence>
<protein>
    <submittedName>
        <fullName evidence="4">AcrR family transcriptional regulator</fullName>
    </submittedName>
    <submittedName>
        <fullName evidence="5">DNA-binding transcriptional regulator, AcrR family</fullName>
    </submittedName>
</protein>
<sequence>MTTRTASRPRERLIAAAKELTYSQGVGVGVDAILKEANVARRSLYEHFGGKDGLIAEVLRVTTAEDEELFRTTMRAAGDDPRVRLLSIFDMLAEVIETPDFRGCRYLSADLALTDPDHPAHRITREYRERVHELLEEELVKAGHQQPASAADQLMLLIDGTLAAGVTKPHTDPARLARQLADQVIGPRRS</sequence>
<dbReference type="InterPro" id="IPR050109">
    <property type="entry name" value="HTH-type_TetR-like_transc_reg"/>
</dbReference>
<evidence type="ECO:0000313" key="5">
    <source>
        <dbReference type="EMBL" id="SFH58067.1"/>
    </source>
</evidence>
<dbReference type="Proteomes" id="UP000533017">
    <property type="component" value="Unassembled WGS sequence"/>
</dbReference>
<dbReference type="Gene3D" id="1.10.357.10">
    <property type="entry name" value="Tetracycline Repressor, domain 2"/>
    <property type="match status" value="1"/>
</dbReference>
<dbReference type="InterPro" id="IPR041583">
    <property type="entry name" value="TetR_C_31"/>
</dbReference>
<name>A0A1I3B6Z7_9ACTN</name>
<keyword evidence="7" id="KW-1185">Reference proteome</keyword>
<dbReference type="RefSeq" id="WP_092889496.1">
    <property type="nucleotide sequence ID" value="NZ_FOOI01000022.1"/>
</dbReference>
<dbReference type="PROSITE" id="PS50977">
    <property type="entry name" value="HTH_TETR_2"/>
    <property type="match status" value="1"/>
</dbReference>
<evidence type="ECO:0000256" key="2">
    <source>
        <dbReference type="PROSITE-ProRule" id="PRU00335"/>
    </source>
</evidence>
<dbReference type="InterPro" id="IPR009057">
    <property type="entry name" value="Homeodomain-like_sf"/>
</dbReference>
<feature type="DNA-binding region" description="H-T-H motif" evidence="2">
    <location>
        <begin position="29"/>
        <end position="48"/>
    </location>
</feature>
<dbReference type="InterPro" id="IPR036271">
    <property type="entry name" value="Tet_transcr_reg_TetR-rel_C_sf"/>
</dbReference>
<dbReference type="EMBL" id="FOOI01000022">
    <property type="protein sequence ID" value="SFH58067.1"/>
    <property type="molecule type" value="Genomic_DNA"/>
</dbReference>
<keyword evidence="1 2" id="KW-0238">DNA-binding</keyword>
<dbReference type="PANTHER" id="PTHR30055:SF200">
    <property type="entry name" value="HTH-TYPE TRANSCRIPTIONAL REPRESSOR BDCR"/>
    <property type="match status" value="1"/>
</dbReference>
<proteinExistence type="predicted"/>
<evidence type="ECO:0000313" key="7">
    <source>
        <dbReference type="Proteomes" id="UP000533017"/>
    </source>
</evidence>
<dbReference type="AlphaFoldDB" id="A0A1I3B6Z7"/>
<dbReference type="OrthoDB" id="4214267at2"/>
<dbReference type="PRINTS" id="PR00455">
    <property type="entry name" value="HTHTETR"/>
</dbReference>
<reference evidence="4 7" key="2">
    <citation type="submission" date="2020-07" db="EMBL/GenBank/DDBJ databases">
        <title>Sequencing the genomes of 1000 actinobacteria strains.</title>
        <authorList>
            <person name="Klenk H.-P."/>
        </authorList>
    </citation>
    <scope>NUCLEOTIDE SEQUENCE [LARGE SCALE GENOMIC DNA]</scope>
    <source>
        <strain evidence="4 7">DSM 45117</strain>
    </source>
</reference>
<dbReference type="PANTHER" id="PTHR30055">
    <property type="entry name" value="HTH-TYPE TRANSCRIPTIONAL REGULATOR RUTR"/>
    <property type="match status" value="1"/>
</dbReference>
<dbReference type="STRING" id="504797.SAMN05421678_12274"/>
<gene>
    <name evidence="4" type="ORF">FHR37_000139</name>
    <name evidence="5" type="ORF">SAMN05421678_12274</name>
</gene>
<dbReference type="SUPFAM" id="SSF46689">
    <property type="entry name" value="Homeodomain-like"/>
    <property type="match status" value="1"/>
</dbReference>